<dbReference type="SUPFAM" id="SSF53850">
    <property type="entry name" value="Periplasmic binding protein-like II"/>
    <property type="match status" value="1"/>
</dbReference>
<accession>A0ABS5EGM2</accession>
<feature type="domain" description="LysR substrate-binding" evidence="2">
    <location>
        <begin position="11"/>
        <end position="76"/>
    </location>
</feature>
<comment type="similarity">
    <text evidence="1">Belongs to the LysR transcriptional regulatory family.</text>
</comment>
<reference evidence="4" key="1">
    <citation type="journal article" date="2021" name="Syst. Appl. Microbiol.">
        <title>Roseomonas hellenica sp. nov., isolated from roots of wild-growing Alkanna tinctoria.</title>
        <authorList>
            <person name="Rat A."/>
            <person name="Naranjo H.D."/>
            <person name="Lebbe L."/>
            <person name="Cnockaert M."/>
            <person name="Krigas N."/>
            <person name="Grigoriadou K."/>
            <person name="Maloupa E."/>
            <person name="Willems A."/>
        </authorList>
    </citation>
    <scope>NUCLEOTIDE SEQUENCE [LARGE SCALE GENOMIC DNA]</scope>
    <source>
        <strain evidence="4">LMG 31159</strain>
    </source>
</reference>
<evidence type="ECO:0000313" key="3">
    <source>
        <dbReference type="EMBL" id="MBR0650120.1"/>
    </source>
</evidence>
<dbReference type="InterPro" id="IPR058163">
    <property type="entry name" value="LysR-type_TF_proteobact-type"/>
</dbReference>
<evidence type="ECO:0000256" key="1">
    <source>
        <dbReference type="ARBA" id="ARBA00009437"/>
    </source>
</evidence>
<name>A0ABS5EGM2_9PROT</name>
<dbReference type="PANTHER" id="PTHR30537:SF1">
    <property type="entry name" value="HTH-TYPE TRANSCRIPTIONAL REGULATOR PGRR"/>
    <property type="match status" value="1"/>
</dbReference>
<sequence length="78" mass="8740">MSYCVASTISPSEWRHAALAGAGLAYVWENRAASWVANGRLVRCLEDWCPPDDWLYIYYPTRKYLAAGLRAVIDALCA</sequence>
<dbReference type="EMBL" id="JAAEDI010000010">
    <property type="protein sequence ID" value="MBR0650120.1"/>
    <property type="molecule type" value="Genomic_DNA"/>
</dbReference>
<comment type="caution">
    <text evidence="3">The sequence shown here is derived from an EMBL/GenBank/DDBJ whole genome shotgun (WGS) entry which is preliminary data.</text>
</comment>
<proteinExistence type="inferred from homology"/>
<gene>
    <name evidence="3" type="ORF">GXW78_10640</name>
</gene>
<protein>
    <recommendedName>
        <fullName evidence="2">LysR substrate-binding domain-containing protein</fullName>
    </recommendedName>
</protein>
<dbReference type="Pfam" id="PF03466">
    <property type="entry name" value="LysR_substrate"/>
    <property type="match status" value="1"/>
</dbReference>
<dbReference type="Proteomes" id="UP000698752">
    <property type="component" value="Unassembled WGS sequence"/>
</dbReference>
<evidence type="ECO:0000313" key="4">
    <source>
        <dbReference type="Proteomes" id="UP000698752"/>
    </source>
</evidence>
<keyword evidence="4" id="KW-1185">Reference proteome</keyword>
<dbReference type="PANTHER" id="PTHR30537">
    <property type="entry name" value="HTH-TYPE TRANSCRIPTIONAL REGULATOR"/>
    <property type="match status" value="1"/>
</dbReference>
<dbReference type="InterPro" id="IPR005119">
    <property type="entry name" value="LysR_subst-bd"/>
</dbReference>
<evidence type="ECO:0000259" key="2">
    <source>
        <dbReference type="Pfam" id="PF03466"/>
    </source>
</evidence>
<organism evidence="3 4">
    <name type="scientific">Neoroseomonas terrae</name>
    <dbReference type="NCBI Taxonomy" id="424799"/>
    <lineage>
        <taxon>Bacteria</taxon>
        <taxon>Pseudomonadati</taxon>
        <taxon>Pseudomonadota</taxon>
        <taxon>Alphaproteobacteria</taxon>
        <taxon>Acetobacterales</taxon>
        <taxon>Acetobacteraceae</taxon>
        <taxon>Neoroseomonas</taxon>
    </lineage>
</organism>
<dbReference type="Gene3D" id="3.40.190.290">
    <property type="match status" value="1"/>
</dbReference>